<evidence type="ECO:0000256" key="1">
    <source>
        <dbReference type="SAM" id="MobiDB-lite"/>
    </source>
</evidence>
<keyword evidence="4" id="KW-1185">Reference proteome</keyword>
<name>A0AAD5XKF7_9FUNG</name>
<organism evidence="3 4">
    <name type="scientific">Geranomyces variabilis</name>
    <dbReference type="NCBI Taxonomy" id="109894"/>
    <lineage>
        <taxon>Eukaryota</taxon>
        <taxon>Fungi</taxon>
        <taxon>Fungi incertae sedis</taxon>
        <taxon>Chytridiomycota</taxon>
        <taxon>Chytridiomycota incertae sedis</taxon>
        <taxon>Chytridiomycetes</taxon>
        <taxon>Spizellomycetales</taxon>
        <taxon>Powellomycetaceae</taxon>
        <taxon>Geranomyces</taxon>
    </lineage>
</organism>
<comment type="caution">
    <text evidence="3">The sequence shown here is derived from an EMBL/GenBank/DDBJ whole genome shotgun (WGS) entry which is preliminary data.</text>
</comment>
<evidence type="ECO:0000313" key="4">
    <source>
        <dbReference type="Proteomes" id="UP001212152"/>
    </source>
</evidence>
<proteinExistence type="predicted"/>
<feature type="compositionally biased region" description="Pro residues" evidence="1">
    <location>
        <begin position="13"/>
        <end position="26"/>
    </location>
</feature>
<protein>
    <recommendedName>
        <fullName evidence="2">Nucleolus and neural progenitor protein-like N-terminal domain-containing protein</fullName>
    </recommendedName>
</protein>
<feature type="region of interest" description="Disordered" evidence="1">
    <location>
        <begin position="10"/>
        <end position="39"/>
    </location>
</feature>
<reference evidence="3" key="1">
    <citation type="submission" date="2020-05" db="EMBL/GenBank/DDBJ databases">
        <title>Phylogenomic resolution of chytrid fungi.</title>
        <authorList>
            <person name="Stajich J.E."/>
            <person name="Amses K."/>
            <person name="Simmons R."/>
            <person name="Seto K."/>
            <person name="Myers J."/>
            <person name="Bonds A."/>
            <person name="Quandt C.A."/>
            <person name="Barry K."/>
            <person name="Liu P."/>
            <person name="Grigoriev I."/>
            <person name="Longcore J.E."/>
            <person name="James T.Y."/>
        </authorList>
    </citation>
    <scope>NUCLEOTIDE SEQUENCE</scope>
    <source>
        <strain evidence="3">JEL0379</strain>
    </source>
</reference>
<dbReference type="InterPro" id="IPR027951">
    <property type="entry name" value="Nepro_N"/>
</dbReference>
<sequence>MSAFIELSALRNPPRPPPLPPQPPVPRRVLLPAARGGTDDDSLPRMLHAFRRSLGRPVFALEAAALDRLRYKNYNAHRSGPHFHTLLAVRRLLARCPASTISAQLADLIQVMHPAAIKRSQGRWEQLPPRQDVAHLLLVLASSHRLLSATTKALRVCYTQHRAVAAQSYFMALSLVVMGACARLHVVVSVWIRELEECYAALRALFVRMPVEPRESKRYPGLAADFPVRISAELFASSIPRPDSGSDHEEEDEIEHYDGPPGKVDLVAGMLGANSGIWGAEFKGEETLASAISDEFWAAA</sequence>
<evidence type="ECO:0000313" key="3">
    <source>
        <dbReference type="EMBL" id="KAJ3175191.1"/>
    </source>
</evidence>
<feature type="domain" description="Nucleolus and neural progenitor protein-like N-terminal" evidence="2">
    <location>
        <begin position="43"/>
        <end position="202"/>
    </location>
</feature>
<gene>
    <name evidence="3" type="ORF">HDU87_006426</name>
</gene>
<dbReference type="Pfam" id="PF14780">
    <property type="entry name" value="NEPRO_N"/>
    <property type="match status" value="1"/>
</dbReference>
<evidence type="ECO:0000259" key="2">
    <source>
        <dbReference type="Pfam" id="PF14780"/>
    </source>
</evidence>
<dbReference type="AlphaFoldDB" id="A0AAD5XKF7"/>
<dbReference type="EMBL" id="JADGJQ010000055">
    <property type="protein sequence ID" value="KAJ3175191.1"/>
    <property type="molecule type" value="Genomic_DNA"/>
</dbReference>
<accession>A0AAD5XKF7</accession>
<dbReference type="Proteomes" id="UP001212152">
    <property type="component" value="Unassembled WGS sequence"/>
</dbReference>
<feature type="region of interest" description="Disordered" evidence="1">
    <location>
        <begin position="238"/>
        <end position="258"/>
    </location>
</feature>